<comment type="caution">
    <text evidence="2">The sequence shown here is derived from an EMBL/GenBank/DDBJ whole genome shotgun (WGS) entry which is preliminary data.</text>
</comment>
<feature type="transmembrane region" description="Helical" evidence="1">
    <location>
        <begin position="91"/>
        <end position="109"/>
    </location>
</feature>
<dbReference type="OrthoDB" id="673526at2"/>
<feature type="transmembrane region" description="Helical" evidence="1">
    <location>
        <begin position="129"/>
        <end position="149"/>
    </location>
</feature>
<dbReference type="RefSeq" id="WP_128388957.1">
    <property type="nucleotide sequence ID" value="NZ_SBII01000003.1"/>
</dbReference>
<keyword evidence="1" id="KW-0472">Membrane</keyword>
<name>A0A3S3U1D3_9FLAO</name>
<evidence type="ECO:0000313" key="3">
    <source>
        <dbReference type="Proteomes" id="UP000287527"/>
    </source>
</evidence>
<feature type="transmembrane region" description="Helical" evidence="1">
    <location>
        <begin position="29"/>
        <end position="49"/>
    </location>
</feature>
<protein>
    <recommendedName>
        <fullName evidence="4">DoxX family membrane protein</fullName>
    </recommendedName>
</protein>
<evidence type="ECO:0008006" key="4">
    <source>
        <dbReference type="Google" id="ProtNLM"/>
    </source>
</evidence>
<keyword evidence="1" id="KW-0812">Transmembrane</keyword>
<dbReference type="Proteomes" id="UP000287527">
    <property type="component" value="Unassembled WGS sequence"/>
</dbReference>
<keyword evidence="3" id="KW-1185">Reference proteome</keyword>
<accession>A0A3S3U1D3</accession>
<reference evidence="2 3" key="1">
    <citation type="submission" date="2019-01" db="EMBL/GenBank/DDBJ databases">
        <title>Flavobacterium sp. nov.,isolated from freshwater.</title>
        <authorList>
            <person name="Zhang R."/>
            <person name="Du Z.-J."/>
        </authorList>
    </citation>
    <scope>NUCLEOTIDE SEQUENCE [LARGE SCALE GENOMIC DNA]</scope>
    <source>
        <strain evidence="2 3">1E403</strain>
    </source>
</reference>
<evidence type="ECO:0000313" key="2">
    <source>
        <dbReference type="EMBL" id="RWX01420.1"/>
    </source>
</evidence>
<dbReference type="PANTHER" id="PTHR36974">
    <property type="entry name" value="MEMBRANE PROTEIN-RELATED"/>
    <property type="match status" value="1"/>
</dbReference>
<organism evidence="2 3">
    <name type="scientific">Flavobacterium cerinum</name>
    <dbReference type="NCBI Taxonomy" id="2502784"/>
    <lineage>
        <taxon>Bacteria</taxon>
        <taxon>Pseudomonadati</taxon>
        <taxon>Bacteroidota</taxon>
        <taxon>Flavobacteriia</taxon>
        <taxon>Flavobacteriales</taxon>
        <taxon>Flavobacteriaceae</taxon>
        <taxon>Flavobacterium</taxon>
    </lineage>
</organism>
<feature type="transmembrane region" description="Helical" evidence="1">
    <location>
        <begin position="61"/>
        <end position="84"/>
    </location>
</feature>
<keyword evidence="1" id="KW-1133">Transmembrane helix</keyword>
<dbReference type="PANTHER" id="PTHR36974:SF1">
    <property type="entry name" value="DOXX FAMILY MEMBRANE PROTEIN"/>
    <property type="match status" value="1"/>
</dbReference>
<evidence type="ECO:0000256" key="1">
    <source>
        <dbReference type="SAM" id="Phobius"/>
    </source>
</evidence>
<dbReference type="EMBL" id="SBII01000003">
    <property type="protein sequence ID" value="RWX01420.1"/>
    <property type="molecule type" value="Genomic_DNA"/>
</dbReference>
<sequence>METEITLLGTFLISLIVLRIKYKQYKFALSGRIAMSAMLVLTTVGHFLFTKGMAMMLPDFIPYRIELVYFTGFIEMAAPIGLLLPKYSKATAWLLIVFFIFLLPANIYAAMHHVNLQTAALDGNGPDYLWFRIPLQLFFIIWVYLSAIYSKR</sequence>
<proteinExistence type="predicted"/>
<dbReference type="AlphaFoldDB" id="A0A3S3U1D3"/>
<gene>
    <name evidence="2" type="ORF">EPI11_05540</name>
</gene>